<dbReference type="RefSeq" id="WP_092209066.1">
    <property type="nucleotide sequence ID" value="NZ_FMUX01000003.1"/>
</dbReference>
<dbReference type="Proteomes" id="UP000198870">
    <property type="component" value="Unassembled WGS sequence"/>
</dbReference>
<organism evidence="1 2">
    <name type="scientific">Desulfoluna spongiiphila</name>
    <dbReference type="NCBI Taxonomy" id="419481"/>
    <lineage>
        <taxon>Bacteria</taxon>
        <taxon>Pseudomonadati</taxon>
        <taxon>Thermodesulfobacteriota</taxon>
        <taxon>Desulfobacteria</taxon>
        <taxon>Desulfobacterales</taxon>
        <taxon>Desulfolunaceae</taxon>
        <taxon>Desulfoluna</taxon>
    </lineage>
</organism>
<accession>A0A1G5CH79</accession>
<gene>
    <name evidence="1" type="ORF">SAMN05216233_10320</name>
</gene>
<dbReference type="AlphaFoldDB" id="A0A1G5CH79"/>
<reference evidence="1 2" key="1">
    <citation type="submission" date="2016-10" db="EMBL/GenBank/DDBJ databases">
        <authorList>
            <person name="de Groot N.N."/>
        </authorList>
    </citation>
    <scope>NUCLEOTIDE SEQUENCE [LARGE SCALE GENOMIC DNA]</scope>
    <source>
        <strain evidence="1 2">AA1</strain>
    </source>
</reference>
<evidence type="ECO:0000313" key="1">
    <source>
        <dbReference type="EMBL" id="SCY01752.1"/>
    </source>
</evidence>
<evidence type="ECO:0000313" key="2">
    <source>
        <dbReference type="Proteomes" id="UP000198870"/>
    </source>
</evidence>
<dbReference type="EMBL" id="FMUX01000003">
    <property type="protein sequence ID" value="SCY01752.1"/>
    <property type="molecule type" value="Genomic_DNA"/>
</dbReference>
<name>A0A1G5CH79_9BACT</name>
<proteinExistence type="predicted"/>
<protein>
    <submittedName>
        <fullName evidence="1">Uncharacterized protein</fullName>
    </submittedName>
</protein>
<dbReference type="OrthoDB" id="5426016at2"/>
<keyword evidence="2" id="KW-1185">Reference proteome</keyword>
<sequence>MVLGDTERDEITNEANAAVKHRCLKSEVVKRIAERMSLSEATIYDYLAGRIKMNLRLLKAVVAVTEDPFLMRYLEPEGMSLVTKEDVFCPTDNWDKESFDVVSAISTLREKAQELMTNGKPTKNAQLELLASFKQCRRELDELEALILGRVSKEKAA</sequence>